<dbReference type="FunFam" id="1.10.10.10:FF:000001">
    <property type="entry name" value="LysR family transcriptional regulator"/>
    <property type="match status" value="1"/>
</dbReference>
<evidence type="ECO:0000256" key="1">
    <source>
        <dbReference type="ARBA" id="ARBA00009437"/>
    </source>
</evidence>
<dbReference type="InterPro" id="IPR036388">
    <property type="entry name" value="WH-like_DNA-bd_sf"/>
</dbReference>
<name>A0A2P7BFB6_9HYPH</name>
<keyword evidence="7" id="KW-1185">Reference proteome</keyword>
<dbReference type="CDD" id="cd08476">
    <property type="entry name" value="PBP2_CrgA_like_7"/>
    <property type="match status" value="1"/>
</dbReference>
<comment type="caution">
    <text evidence="6">The sequence shown here is derived from an EMBL/GenBank/DDBJ whole genome shotgun (WGS) entry which is preliminary data.</text>
</comment>
<dbReference type="OrthoDB" id="9812435at2"/>
<dbReference type="SUPFAM" id="SSF46785">
    <property type="entry name" value="Winged helix' DNA-binding domain"/>
    <property type="match status" value="1"/>
</dbReference>
<dbReference type="InterPro" id="IPR000847">
    <property type="entry name" value="LysR_HTH_N"/>
</dbReference>
<sequence length="295" mass="32950">MDNIGALNVFMVAAETRSFVRAGEALGVSSSAVGKTMARLEKRLGVRLFHRNTRSIAITAEGIMFLERCRRIFFEIGAAEQELSQTLAAPRGRIRVSLPLAGMLFMPTITKFMRSFPEVTIDLDFSDRMVDVIEEGFDAVVRTGDVADSRLMMRTLGKFSHRIVGSKEYFTRIGMPEKPQDLSAHTCLHHKYPSSGKLERWPLVYDASEGKLHVPVSSMASTLEPLIGMAEEGLGLACLPLFTIGRQIADGKLVAVLDKHIEDVGEFRILWPSSRHLSPKIQAFVKFMAENLFRY</sequence>
<dbReference type="AlphaFoldDB" id="A0A2P7BFB6"/>
<dbReference type="GO" id="GO:0006351">
    <property type="term" value="P:DNA-templated transcription"/>
    <property type="evidence" value="ECO:0007669"/>
    <property type="project" value="TreeGrafter"/>
</dbReference>
<protein>
    <submittedName>
        <fullName evidence="6">LysR family transcriptional regulator</fullName>
    </submittedName>
</protein>
<accession>A0A2P7BFB6</accession>
<keyword evidence="2" id="KW-0805">Transcription regulation</keyword>
<dbReference type="GO" id="GO:0043565">
    <property type="term" value="F:sequence-specific DNA binding"/>
    <property type="evidence" value="ECO:0007669"/>
    <property type="project" value="TreeGrafter"/>
</dbReference>
<dbReference type="PANTHER" id="PTHR30537:SF72">
    <property type="entry name" value="LYSR FAMILY TRANSCRIPTIONAL REGULATOR"/>
    <property type="match status" value="1"/>
</dbReference>
<organism evidence="6 7">
    <name type="scientific">Phyllobacterium sophorae</name>
    <dbReference type="NCBI Taxonomy" id="1520277"/>
    <lineage>
        <taxon>Bacteria</taxon>
        <taxon>Pseudomonadati</taxon>
        <taxon>Pseudomonadota</taxon>
        <taxon>Alphaproteobacteria</taxon>
        <taxon>Hyphomicrobiales</taxon>
        <taxon>Phyllobacteriaceae</taxon>
        <taxon>Phyllobacterium</taxon>
    </lineage>
</organism>
<dbReference type="SUPFAM" id="SSF53850">
    <property type="entry name" value="Periplasmic binding protein-like II"/>
    <property type="match status" value="1"/>
</dbReference>
<feature type="domain" description="HTH lysR-type" evidence="5">
    <location>
        <begin position="1"/>
        <end position="59"/>
    </location>
</feature>
<dbReference type="PANTHER" id="PTHR30537">
    <property type="entry name" value="HTH-TYPE TRANSCRIPTIONAL REGULATOR"/>
    <property type="match status" value="1"/>
</dbReference>
<keyword evidence="4" id="KW-0804">Transcription</keyword>
<dbReference type="Pfam" id="PF00126">
    <property type="entry name" value="HTH_1"/>
    <property type="match status" value="1"/>
</dbReference>
<proteinExistence type="inferred from homology"/>
<evidence type="ECO:0000313" key="7">
    <source>
        <dbReference type="Proteomes" id="UP000241764"/>
    </source>
</evidence>
<dbReference type="Pfam" id="PF03466">
    <property type="entry name" value="LysR_substrate"/>
    <property type="match status" value="1"/>
</dbReference>
<evidence type="ECO:0000259" key="5">
    <source>
        <dbReference type="PROSITE" id="PS50931"/>
    </source>
</evidence>
<dbReference type="RefSeq" id="WP_106663537.1">
    <property type="nucleotide sequence ID" value="NZ_PGGM01000003.1"/>
</dbReference>
<dbReference type="InterPro" id="IPR058163">
    <property type="entry name" value="LysR-type_TF_proteobact-type"/>
</dbReference>
<evidence type="ECO:0000256" key="4">
    <source>
        <dbReference type="ARBA" id="ARBA00023163"/>
    </source>
</evidence>
<dbReference type="Proteomes" id="UP000241764">
    <property type="component" value="Unassembled WGS sequence"/>
</dbReference>
<gene>
    <name evidence="6" type="ORF">CU103_08830</name>
</gene>
<dbReference type="Gene3D" id="3.40.190.290">
    <property type="match status" value="1"/>
</dbReference>
<dbReference type="Gene3D" id="1.10.10.10">
    <property type="entry name" value="Winged helix-like DNA-binding domain superfamily/Winged helix DNA-binding domain"/>
    <property type="match status" value="1"/>
</dbReference>
<dbReference type="PROSITE" id="PS50931">
    <property type="entry name" value="HTH_LYSR"/>
    <property type="match status" value="1"/>
</dbReference>
<evidence type="ECO:0000256" key="2">
    <source>
        <dbReference type="ARBA" id="ARBA00023015"/>
    </source>
</evidence>
<dbReference type="EMBL" id="PGGM01000003">
    <property type="protein sequence ID" value="PSH65122.1"/>
    <property type="molecule type" value="Genomic_DNA"/>
</dbReference>
<dbReference type="InterPro" id="IPR005119">
    <property type="entry name" value="LysR_subst-bd"/>
</dbReference>
<dbReference type="InterPro" id="IPR036390">
    <property type="entry name" value="WH_DNA-bd_sf"/>
</dbReference>
<keyword evidence="3" id="KW-0238">DNA-binding</keyword>
<reference evidence="7" key="1">
    <citation type="submission" date="2017-11" db="EMBL/GenBank/DDBJ databases">
        <authorList>
            <person name="Kuznetsova I."/>
            <person name="Sazanova A."/>
            <person name="Chirak E."/>
            <person name="Safronova V."/>
            <person name="Willems A."/>
        </authorList>
    </citation>
    <scope>NUCLEOTIDE SEQUENCE [LARGE SCALE GENOMIC DNA]</scope>
    <source>
        <strain evidence="7">CCBAU 03422</strain>
    </source>
</reference>
<dbReference type="GO" id="GO:0003700">
    <property type="term" value="F:DNA-binding transcription factor activity"/>
    <property type="evidence" value="ECO:0007669"/>
    <property type="project" value="InterPro"/>
</dbReference>
<evidence type="ECO:0000313" key="6">
    <source>
        <dbReference type="EMBL" id="PSH65122.1"/>
    </source>
</evidence>
<comment type="similarity">
    <text evidence="1">Belongs to the LysR transcriptional regulatory family.</text>
</comment>
<evidence type="ECO:0000256" key="3">
    <source>
        <dbReference type="ARBA" id="ARBA00023125"/>
    </source>
</evidence>